<name>A0A3L8SIQ1_CHLGU</name>
<protein>
    <submittedName>
        <fullName evidence="1">Uncharacterized protein</fullName>
    </submittedName>
</protein>
<evidence type="ECO:0000313" key="2">
    <source>
        <dbReference type="Proteomes" id="UP000276834"/>
    </source>
</evidence>
<comment type="caution">
    <text evidence="1">The sequence shown here is derived from an EMBL/GenBank/DDBJ whole genome shotgun (WGS) entry which is preliminary data.</text>
</comment>
<gene>
    <name evidence="1" type="ORF">DV515_00007153</name>
</gene>
<evidence type="ECO:0000313" key="1">
    <source>
        <dbReference type="EMBL" id="RLW02624.1"/>
    </source>
</evidence>
<reference evidence="1 2" key="1">
    <citation type="journal article" date="2018" name="Proc. R. Soc. B">
        <title>A non-coding region near Follistatin controls head colour polymorphism in the Gouldian finch.</title>
        <authorList>
            <person name="Toomey M.B."/>
            <person name="Marques C.I."/>
            <person name="Andrade P."/>
            <person name="Araujo P.M."/>
            <person name="Sabatino S."/>
            <person name="Gazda M.A."/>
            <person name="Afonso S."/>
            <person name="Lopes R.J."/>
            <person name="Corbo J.C."/>
            <person name="Carneiro M."/>
        </authorList>
    </citation>
    <scope>NUCLEOTIDE SEQUENCE [LARGE SCALE GENOMIC DNA]</scope>
    <source>
        <strain evidence="1">Red01</strain>
        <tissue evidence="1">Muscle</tissue>
    </source>
</reference>
<dbReference type="Proteomes" id="UP000276834">
    <property type="component" value="Unassembled WGS sequence"/>
</dbReference>
<keyword evidence="2" id="KW-1185">Reference proteome</keyword>
<dbReference type="AlphaFoldDB" id="A0A3L8SIQ1"/>
<proteinExistence type="predicted"/>
<dbReference type="EMBL" id="QUSF01000018">
    <property type="protein sequence ID" value="RLW02624.1"/>
    <property type="molecule type" value="Genomic_DNA"/>
</dbReference>
<organism evidence="1 2">
    <name type="scientific">Chloebia gouldiae</name>
    <name type="common">Gouldian finch</name>
    <name type="synonym">Erythrura gouldiae</name>
    <dbReference type="NCBI Taxonomy" id="44316"/>
    <lineage>
        <taxon>Eukaryota</taxon>
        <taxon>Metazoa</taxon>
        <taxon>Chordata</taxon>
        <taxon>Craniata</taxon>
        <taxon>Vertebrata</taxon>
        <taxon>Euteleostomi</taxon>
        <taxon>Archelosauria</taxon>
        <taxon>Archosauria</taxon>
        <taxon>Dinosauria</taxon>
        <taxon>Saurischia</taxon>
        <taxon>Theropoda</taxon>
        <taxon>Coelurosauria</taxon>
        <taxon>Aves</taxon>
        <taxon>Neognathae</taxon>
        <taxon>Neoaves</taxon>
        <taxon>Telluraves</taxon>
        <taxon>Australaves</taxon>
        <taxon>Passeriformes</taxon>
        <taxon>Passeroidea</taxon>
        <taxon>Passeridae</taxon>
        <taxon>Chloebia</taxon>
    </lineage>
</organism>
<sequence>MWWLSVKAPVPAIGHISPTEAVMWLSRESVQELMCLCSELLLLGPFPGKGSAKGPLPRVRGREGGLEAVESCQQCSSST</sequence>
<accession>A0A3L8SIQ1</accession>